<reference evidence="2 3" key="1">
    <citation type="journal article" date="2023" name="Elife">
        <title>Identification of key yeast species and microbe-microbe interactions impacting larval growth of Drosophila in the wild.</title>
        <authorList>
            <person name="Mure A."/>
            <person name="Sugiura Y."/>
            <person name="Maeda R."/>
            <person name="Honda K."/>
            <person name="Sakurai N."/>
            <person name="Takahashi Y."/>
            <person name="Watada M."/>
            <person name="Katoh T."/>
            <person name="Gotoh A."/>
            <person name="Gotoh Y."/>
            <person name="Taniguchi I."/>
            <person name="Nakamura K."/>
            <person name="Hayashi T."/>
            <person name="Katayama T."/>
            <person name="Uemura T."/>
            <person name="Hattori Y."/>
        </authorList>
    </citation>
    <scope>NUCLEOTIDE SEQUENCE [LARGE SCALE GENOMIC DNA]</scope>
    <source>
        <strain evidence="2 3">PK-24</strain>
    </source>
</reference>
<organism evidence="2 3">
    <name type="scientific">Pichia kluyveri</name>
    <name type="common">Yeast</name>
    <dbReference type="NCBI Taxonomy" id="36015"/>
    <lineage>
        <taxon>Eukaryota</taxon>
        <taxon>Fungi</taxon>
        <taxon>Dikarya</taxon>
        <taxon>Ascomycota</taxon>
        <taxon>Saccharomycotina</taxon>
        <taxon>Pichiomycetes</taxon>
        <taxon>Pichiales</taxon>
        <taxon>Pichiaceae</taxon>
        <taxon>Pichia</taxon>
    </lineage>
</organism>
<dbReference type="Proteomes" id="UP001378960">
    <property type="component" value="Unassembled WGS sequence"/>
</dbReference>
<accession>A0AAV5QZL8</accession>
<evidence type="ECO:0000313" key="3">
    <source>
        <dbReference type="Proteomes" id="UP001378960"/>
    </source>
</evidence>
<dbReference type="AlphaFoldDB" id="A0AAV5QZL8"/>
<feature type="compositionally biased region" description="Basic and acidic residues" evidence="1">
    <location>
        <begin position="491"/>
        <end position="508"/>
    </location>
</feature>
<comment type="caution">
    <text evidence="2">The sequence shown here is derived from an EMBL/GenBank/DDBJ whole genome shotgun (WGS) entry which is preliminary data.</text>
</comment>
<feature type="region of interest" description="Disordered" evidence="1">
    <location>
        <begin position="472"/>
        <end position="508"/>
    </location>
</feature>
<dbReference type="EMBL" id="BTGB01000001">
    <property type="protein sequence ID" value="GMM44451.1"/>
    <property type="molecule type" value="Genomic_DNA"/>
</dbReference>
<protein>
    <submittedName>
        <fullName evidence="2">Uncharacterized protein</fullName>
    </submittedName>
</protein>
<feature type="compositionally biased region" description="Low complexity" evidence="1">
    <location>
        <begin position="479"/>
        <end position="490"/>
    </location>
</feature>
<gene>
    <name evidence="2" type="ORF">DAPK24_010260</name>
</gene>
<proteinExistence type="predicted"/>
<evidence type="ECO:0000256" key="1">
    <source>
        <dbReference type="SAM" id="MobiDB-lite"/>
    </source>
</evidence>
<name>A0AAV5QZL8_PICKL</name>
<feature type="region of interest" description="Disordered" evidence="1">
    <location>
        <begin position="610"/>
        <end position="632"/>
    </location>
</feature>
<evidence type="ECO:0000313" key="2">
    <source>
        <dbReference type="EMBL" id="GMM44451.1"/>
    </source>
</evidence>
<sequence>MYDDPITLYFDYMMYVSNRIRTFEILSTSDKSIQEYLTSLKVNGDYVLGKFGPKTFRYIVWDGKRYGPAFSANNEKIFRNNRCTNLSKSENNGKLRLHRSMPDLRNNNLNGGNNISTRSETFHIVPILNSTGIERSKFVKLWSVVKEAQNHFKLPHEIGIDPIKDLVRILKSAIKHFPSSEIPCYNNDNDFGWVLNYFLLSEDQANNIMVLFEKLKEDNKAFPIVSVSELISDLQMTVSTIKCSRFLKDSIPISQFSRYCILFKHNIFNSVPGSRKDLVLFWSKAWKEWIDTSDDEKKMKMLASVSIHRNWADDEEMKLFIESSDGSEEEIDWFGDESFNRSMISPGHDSGLELIKESESEHTFTNEENDEKYESLLMNDNVMKNFSQSTINCESDILIENDDVAESIVLSEEDHVVKNYQEIANDFSDKNREADFVPNEVLDDDEMGQSKDNDIMSYVSEDSETVILETLETKKNEQNNDNINDNYNDNNENKENKESENDNERTIDSTKLAVEREEDSFINPKLDSGITSISHDSAILNDENTVVNDGTMIAENNNDDIDDNAGKVTITNNDKNNNKEINDEAENISLIDLHIDNEILKKPGTLTALLDESSSPSSPSSFGNFSEYDSESLTNSPRLTTILTREDTIPEKIDMFEKLSGNVPKHHKVLHHLLSNDEFSKNSLNDSERDSDISKKNLRHFVKRTDSGVVLELKELIENKPEIIQLKSVKLAKDVAKLDVSKSFKKGRSISEIFSALLDDNMKDLSISAEYKNKIVRPQDLYNRLKVESDKKWEQLSRKTKDKYYGAFLRKYDEAINKPELSNIDIGDILEIVKICIDFGDIQHRIVQYAINIVENQNGGDDSDLSDISSIKSFNGVSSNGMSRGNSLNSLRQKMRGSSP</sequence>
<keyword evidence="3" id="KW-1185">Reference proteome</keyword>
<feature type="region of interest" description="Disordered" evidence="1">
    <location>
        <begin position="876"/>
        <end position="900"/>
    </location>
</feature>